<organism evidence="2 3">
    <name type="scientific">Prevotella veroralis F0319</name>
    <dbReference type="NCBI Taxonomy" id="649761"/>
    <lineage>
        <taxon>Bacteria</taxon>
        <taxon>Pseudomonadati</taxon>
        <taxon>Bacteroidota</taxon>
        <taxon>Bacteroidia</taxon>
        <taxon>Bacteroidales</taxon>
        <taxon>Prevotellaceae</taxon>
        <taxon>Prevotella</taxon>
    </lineage>
</organism>
<dbReference type="AlphaFoldDB" id="C9MQV7"/>
<feature type="transmembrane region" description="Helical" evidence="1">
    <location>
        <begin position="29"/>
        <end position="50"/>
    </location>
</feature>
<gene>
    <name evidence="2" type="ORF">HMPREF0973_02007</name>
</gene>
<accession>C9MQV7</accession>
<dbReference type="Proteomes" id="UP000003327">
    <property type="component" value="Unassembled WGS sequence"/>
</dbReference>
<dbReference type="HOGENOM" id="CLU_2480779_0_0_10"/>
<evidence type="ECO:0000256" key="1">
    <source>
        <dbReference type="SAM" id="Phobius"/>
    </source>
</evidence>
<sequence>MWIILAFVSATLLGLYDTSKKYSLKGNDVIPVLFLNTLFCSLIFIPLILLSQYTNLLEGSVLQVGVGGWEMHKWIILKSVIEMYGNG</sequence>
<dbReference type="STRING" id="649761.HMPREF0973_02007"/>
<dbReference type="eggNOG" id="COG0697">
    <property type="taxonomic scope" value="Bacteria"/>
</dbReference>
<keyword evidence="1" id="KW-0472">Membrane</keyword>
<name>C9MQV7_9BACT</name>
<evidence type="ECO:0008006" key="4">
    <source>
        <dbReference type="Google" id="ProtNLM"/>
    </source>
</evidence>
<evidence type="ECO:0000313" key="3">
    <source>
        <dbReference type="Proteomes" id="UP000003327"/>
    </source>
</evidence>
<keyword evidence="1" id="KW-0812">Transmembrane</keyword>
<evidence type="ECO:0000313" key="2">
    <source>
        <dbReference type="EMBL" id="EEX18222.1"/>
    </source>
</evidence>
<dbReference type="EMBL" id="ACVA01000047">
    <property type="protein sequence ID" value="EEX18222.1"/>
    <property type="molecule type" value="Genomic_DNA"/>
</dbReference>
<protein>
    <recommendedName>
        <fullName evidence="4">EamA domain-containing protein</fullName>
    </recommendedName>
</protein>
<keyword evidence="1" id="KW-1133">Transmembrane helix</keyword>
<keyword evidence="3" id="KW-1185">Reference proteome</keyword>
<comment type="caution">
    <text evidence="2">The sequence shown here is derived from an EMBL/GenBank/DDBJ whole genome shotgun (WGS) entry which is preliminary data.</text>
</comment>
<proteinExistence type="predicted"/>
<reference evidence="2 3" key="1">
    <citation type="submission" date="2009-09" db="EMBL/GenBank/DDBJ databases">
        <authorList>
            <person name="Weinstock G."/>
            <person name="Sodergren E."/>
            <person name="Clifton S."/>
            <person name="Fulton L."/>
            <person name="Fulton B."/>
            <person name="Courtney L."/>
            <person name="Fronick C."/>
            <person name="Harrison M."/>
            <person name="Strong C."/>
            <person name="Farmer C."/>
            <person name="Delahaunty K."/>
            <person name="Markovic C."/>
            <person name="Hall O."/>
            <person name="Minx P."/>
            <person name="Tomlinson C."/>
            <person name="Mitreva M."/>
            <person name="Nelson J."/>
            <person name="Hou S."/>
            <person name="Wollam A."/>
            <person name="Pepin K.H."/>
            <person name="Johnson M."/>
            <person name="Bhonagiri V."/>
            <person name="Nash W.E."/>
            <person name="Warren W."/>
            <person name="Chinwalla A."/>
            <person name="Mardis E.R."/>
            <person name="Wilson R.K."/>
        </authorList>
    </citation>
    <scope>NUCLEOTIDE SEQUENCE [LARGE SCALE GENOMIC DNA]</scope>
    <source>
        <strain evidence="2 3">F0319</strain>
    </source>
</reference>